<gene>
    <name evidence="2" type="ORF">ACFSR8_06850</name>
</gene>
<protein>
    <recommendedName>
        <fullName evidence="4">Lipoprotein</fullName>
    </recommendedName>
</protein>
<dbReference type="Proteomes" id="UP001597476">
    <property type="component" value="Unassembled WGS sequence"/>
</dbReference>
<accession>A0ABW5T9T8</accession>
<sequence length="423" mass="47561">MKKNLLLLLCVTFLVFACKSESVEEQEQEQSLAEIEAALEEEILVPESEVDATLVINDESEMAQPSNTMGTTFSIGMSSNSTMGTSGTLIKECKVIDADRDPWGAQEPTANFWWSKTADGSDYFDPSTYFSTTDSHSLKFLEYDNGTANIIGTTIYGTCLVTVNVWLKDKKSWADWSADGGGHKKEGTAGNASNSEDMHFYVIDHKRSTIKAEGGDCVQEGTFGVEQRPDPNDDNTPNYGVHIGPGGANYDSNVGAHGLAGWGWLIDKVTCERLWLIDFNFRLECEPVNECKECTGDVSKLRLKFDWCNSKRVKIFQKKEDTCYGIKIFDQTLEPYETFVVKGANHDGSFGKYIYIYIDGCYYTKIRTDCYLKIGPGYEKGVFKVKGGASTEGGKLCEYEKPDTKCYRHWVCYYYYKYCKYGY</sequence>
<dbReference type="PROSITE" id="PS51257">
    <property type="entry name" value="PROKAR_LIPOPROTEIN"/>
    <property type="match status" value="1"/>
</dbReference>
<comment type="caution">
    <text evidence="2">The sequence shown here is derived from an EMBL/GenBank/DDBJ whole genome shotgun (WGS) entry which is preliminary data.</text>
</comment>
<reference evidence="3" key="1">
    <citation type="journal article" date="2019" name="Int. J. Syst. Evol. Microbiol.">
        <title>The Global Catalogue of Microorganisms (GCM) 10K type strain sequencing project: providing services to taxonomists for standard genome sequencing and annotation.</title>
        <authorList>
            <consortium name="The Broad Institute Genomics Platform"/>
            <consortium name="The Broad Institute Genome Sequencing Center for Infectious Disease"/>
            <person name="Wu L."/>
            <person name="Ma J."/>
        </authorList>
    </citation>
    <scope>NUCLEOTIDE SEQUENCE [LARGE SCALE GENOMIC DNA]</scope>
    <source>
        <strain evidence="3">KCTC 42398</strain>
    </source>
</reference>
<evidence type="ECO:0000256" key="1">
    <source>
        <dbReference type="SAM" id="SignalP"/>
    </source>
</evidence>
<organism evidence="2 3">
    <name type="scientific">Hyunsoonleella rubra</name>
    <dbReference type="NCBI Taxonomy" id="1737062"/>
    <lineage>
        <taxon>Bacteria</taxon>
        <taxon>Pseudomonadati</taxon>
        <taxon>Bacteroidota</taxon>
        <taxon>Flavobacteriia</taxon>
        <taxon>Flavobacteriales</taxon>
        <taxon>Flavobacteriaceae</taxon>
    </lineage>
</organism>
<name>A0ABW5T9T8_9FLAO</name>
<dbReference type="RefSeq" id="WP_380290377.1">
    <property type="nucleotide sequence ID" value="NZ_JBHULY010000013.1"/>
</dbReference>
<dbReference type="EMBL" id="JBHULY010000013">
    <property type="protein sequence ID" value="MFD2725927.1"/>
    <property type="molecule type" value="Genomic_DNA"/>
</dbReference>
<evidence type="ECO:0000313" key="3">
    <source>
        <dbReference type="Proteomes" id="UP001597476"/>
    </source>
</evidence>
<evidence type="ECO:0000313" key="2">
    <source>
        <dbReference type="EMBL" id="MFD2725927.1"/>
    </source>
</evidence>
<feature type="chain" id="PRO_5046362284" description="Lipoprotein" evidence="1">
    <location>
        <begin position="18"/>
        <end position="423"/>
    </location>
</feature>
<evidence type="ECO:0008006" key="4">
    <source>
        <dbReference type="Google" id="ProtNLM"/>
    </source>
</evidence>
<proteinExistence type="predicted"/>
<keyword evidence="3" id="KW-1185">Reference proteome</keyword>
<feature type="signal peptide" evidence="1">
    <location>
        <begin position="1"/>
        <end position="17"/>
    </location>
</feature>
<keyword evidence="1" id="KW-0732">Signal</keyword>